<sequence length="365" mass="39359">MSETAQEIDPLGGITARIFVRFVAIISVGTAVTMALLNGREISSLPLELTAIALLIAGYAYFIWAADPYRRRVSSRDYAIVLSCLLLAAVAESFAQLGSDLLVRNDWAPLCLGLVLMLGGPYRTPLFLVACTVVALAVVAVTTWLNTPTLGIQSPLIALTVTGTPVLALGGGAALYSGYLIAGLKRARIEATEAREARELADRREVIEEFLGHNIANLRRDVLPFFRHIKAQDALTPADIDQAAELSERLRASLAANALVEPLAELVGVYRDPLTLAHRLTQQQRAAIRTLLLFLSDQPEITRERIELSLALSGADVVGVLEAHLANPDRTAASQLAPFIGLMQLAFATAEEDISADRVAVRFTI</sequence>
<feature type="transmembrane region" description="Helical" evidence="1">
    <location>
        <begin position="18"/>
        <end position="37"/>
    </location>
</feature>
<keyword evidence="1" id="KW-1133">Transmembrane helix</keyword>
<evidence type="ECO:0000313" key="3">
    <source>
        <dbReference type="Proteomes" id="UP000776164"/>
    </source>
</evidence>
<protein>
    <recommendedName>
        <fullName evidence="4">Histidine kinase</fullName>
    </recommendedName>
</protein>
<organism evidence="2 3">
    <name type="scientific">Subtercola frigoramans</name>
    <dbReference type="NCBI Taxonomy" id="120298"/>
    <lineage>
        <taxon>Bacteria</taxon>
        <taxon>Bacillati</taxon>
        <taxon>Actinomycetota</taxon>
        <taxon>Actinomycetes</taxon>
        <taxon>Micrococcales</taxon>
        <taxon>Microbacteriaceae</taxon>
        <taxon>Subtercola</taxon>
    </lineage>
</organism>
<feature type="transmembrane region" description="Helical" evidence="1">
    <location>
        <begin position="126"/>
        <end position="145"/>
    </location>
</feature>
<evidence type="ECO:0008006" key="4">
    <source>
        <dbReference type="Google" id="ProtNLM"/>
    </source>
</evidence>
<feature type="transmembrane region" description="Helical" evidence="1">
    <location>
        <begin position="49"/>
        <end position="66"/>
    </location>
</feature>
<proteinExistence type="predicted"/>
<dbReference type="RefSeq" id="WP_205110908.1">
    <property type="nucleotide sequence ID" value="NZ_BAAAHT010000001.1"/>
</dbReference>
<dbReference type="Proteomes" id="UP000776164">
    <property type="component" value="Unassembled WGS sequence"/>
</dbReference>
<feature type="transmembrane region" description="Helical" evidence="1">
    <location>
        <begin position="78"/>
        <end position="95"/>
    </location>
</feature>
<comment type="caution">
    <text evidence="2">The sequence shown here is derived from an EMBL/GenBank/DDBJ whole genome shotgun (WGS) entry which is preliminary data.</text>
</comment>
<keyword evidence="3" id="KW-1185">Reference proteome</keyword>
<evidence type="ECO:0000313" key="2">
    <source>
        <dbReference type="EMBL" id="MBM7473431.1"/>
    </source>
</evidence>
<keyword evidence="1" id="KW-0472">Membrane</keyword>
<keyword evidence="1" id="KW-0812">Transmembrane</keyword>
<accession>A0ABS2LAD1</accession>
<feature type="transmembrane region" description="Helical" evidence="1">
    <location>
        <begin position="157"/>
        <end position="182"/>
    </location>
</feature>
<reference evidence="2 3" key="1">
    <citation type="submission" date="2021-01" db="EMBL/GenBank/DDBJ databases">
        <title>Sequencing the genomes of 1000 actinobacteria strains.</title>
        <authorList>
            <person name="Klenk H.-P."/>
        </authorList>
    </citation>
    <scope>NUCLEOTIDE SEQUENCE [LARGE SCALE GENOMIC DNA]</scope>
    <source>
        <strain evidence="2 3">DSM 13057</strain>
    </source>
</reference>
<evidence type="ECO:0000256" key="1">
    <source>
        <dbReference type="SAM" id="Phobius"/>
    </source>
</evidence>
<gene>
    <name evidence="2" type="ORF">JOE66_003065</name>
</gene>
<dbReference type="EMBL" id="JAFBBU010000001">
    <property type="protein sequence ID" value="MBM7473431.1"/>
    <property type="molecule type" value="Genomic_DNA"/>
</dbReference>
<name>A0ABS2LAD1_9MICO</name>